<feature type="region of interest" description="Disordered" evidence="1">
    <location>
        <begin position="385"/>
        <end position="405"/>
    </location>
</feature>
<feature type="compositionally biased region" description="Low complexity" evidence="1">
    <location>
        <begin position="392"/>
        <end position="404"/>
    </location>
</feature>
<organism evidence="2 3">
    <name type="scientific">Chaetomidium leptoderma</name>
    <dbReference type="NCBI Taxonomy" id="669021"/>
    <lineage>
        <taxon>Eukaryota</taxon>
        <taxon>Fungi</taxon>
        <taxon>Dikarya</taxon>
        <taxon>Ascomycota</taxon>
        <taxon>Pezizomycotina</taxon>
        <taxon>Sordariomycetes</taxon>
        <taxon>Sordariomycetidae</taxon>
        <taxon>Sordariales</taxon>
        <taxon>Chaetomiaceae</taxon>
        <taxon>Chaetomidium</taxon>
    </lineage>
</organism>
<feature type="region of interest" description="Disordered" evidence="1">
    <location>
        <begin position="300"/>
        <end position="319"/>
    </location>
</feature>
<evidence type="ECO:0000313" key="3">
    <source>
        <dbReference type="Proteomes" id="UP001302745"/>
    </source>
</evidence>
<feature type="region of interest" description="Disordered" evidence="1">
    <location>
        <begin position="536"/>
        <end position="745"/>
    </location>
</feature>
<proteinExistence type="predicted"/>
<reference evidence="2" key="1">
    <citation type="journal article" date="2023" name="Mol. Phylogenet. Evol.">
        <title>Genome-scale phylogeny and comparative genomics of the fungal order Sordariales.</title>
        <authorList>
            <person name="Hensen N."/>
            <person name="Bonometti L."/>
            <person name="Westerberg I."/>
            <person name="Brannstrom I.O."/>
            <person name="Guillou S."/>
            <person name="Cros-Aarteil S."/>
            <person name="Calhoun S."/>
            <person name="Haridas S."/>
            <person name="Kuo A."/>
            <person name="Mondo S."/>
            <person name="Pangilinan J."/>
            <person name="Riley R."/>
            <person name="LaButti K."/>
            <person name="Andreopoulos B."/>
            <person name="Lipzen A."/>
            <person name="Chen C."/>
            <person name="Yan M."/>
            <person name="Daum C."/>
            <person name="Ng V."/>
            <person name="Clum A."/>
            <person name="Steindorff A."/>
            <person name="Ohm R.A."/>
            <person name="Martin F."/>
            <person name="Silar P."/>
            <person name="Natvig D.O."/>
            <person name="Lalanne C."/>
            <person name="Gautier V."/>
            <person name="Ament-Velasquez S.L."/>
            <person name="Kruys A."/>
            <person name="Hutchinson M.I."/>
            <person name="Powell A.J."/>
            <person name="Barry K."/>
            <person name="Miller A.N."/>
            <person name="Grigoriev I.V."/>
            <person name="Debuchy R."/>
            <person name="Gladieux P."/>
            <person name="Hiltunen Thoren M."/>
            <person name="Johannesson H."/>
        </authorList>
    </citation>
    <scope>NUCLEOTIDE SEQUENCE</scope>
    <source>
        <strain evidence="2">CBS 538.74</strain>
    </source>
</reference>
<comment type="caution">
    <text evidence="2">The sequence shown here is derived from an EMBL/GenBank/DDBJ whole genome shotgun (WGS) entry which is preliminary data.</text>
</comment>
<evidence type="ECO:0000256" key="1">
    <source>
        <dbReference type="SAM" id="MobiDB-lite"/>
    </source>
</evidence>
<feature type="compositionally biased region" description="Polar residues" evidence="1">
    <location>
        <begin position="688"/>
        <end position="701"/>
    </location>
</feature>
<name>A0AAN6VDL3_9PEZI</name>
<dbReference type="Proteomes" id="UP001302745">
    <property type="component" value="Unassembled WGS sequence"/>
</dbReference>
<protein>
    <submittedName>
        <fullName evidence="2">Uncharacterized protein</fullName>
    </submittedName>
</protein>
<dbReference type="EMBL" id="MU857166">
    <property type="protein sequence ID" value="KAK4149380.1"/>
    <property type="molecule type" value="Genomic_DNA"/>
</dbReference>
<dbReference type="AlphaFoldDB" id="A0AAN6VDL3"/>
<feature type="compositionally biased region" description="Low complexity" evidence="1">
    <location>
        <begin position="589"/>
        <end position="616"/>
    </location>
</feature>
<accession>A0AAN6VDL3</accession>
<evidence type="ECO:0000313" key="2">
    <source>
        <dbReference type="EMBL" id="KAK4149380.1"/>
    </source>
</evidence>
<feature type="compositionally biased region" description="Low complexity" evidence="1">
    <location>
        <begin position="310"/>
        <end position="319"/>
    </location>
</feature>
<reference evidence="2" key="2">
    <citation type="submission" date="2023-05" db="EMBL/GenBank/DDBJ databases">
        <authorList>
            <consortium name="Lawrence Berkeley National Laboratory"/>
            <person name="Steindorff A."/>
            <person name="Hensen N."/>
            <person name="Bonometti L."/>
            <person name="Westerberg I."/>
            <person name="Brannstrom I.O."/>
            <person name="Guillou S."/>
            <person name="Cros-Aarteil S."/>
            <person name="Calhoun S."/>
            <person name="Haridas S."/>
            <person name="Kuo A."/>
            <person name="Mondo S."/>
            <person name="Pangilinan J."/>
            <person name="Riley R."/>
            <person name="Labutti K."/>
            <person name="Andreopoulos B."/>
            <person name="Lipzen A."/>
            <person name="Chen C."/>
            <person name="Yanf M."/>
            <person name="Daum C."/>
            <person name="Ng V."/>
            <person name="Clum A."/>
            <person name="Ohm R."/>
            <person name="Martin F."/>
            <person name="Silar P."/>
            <person name="Natvig D."/>
            <person name="Lalanne C."/>
            <person name="Gautier V."/>
            <person name="Ament-Velasquez S.L."/>
            <person name="Kruys A."/>
            <person name="Hutchinson M.I."/>
            <person name="Powell A.J."/>
            <person name="Barry K."/>
            <person name="Miller A.N."/>
            <person name="Grigoriev I.V."/>
            <person name="Debuchy R."/>
            <person name="Gladieux P."/>
            <person name="Thoren M.H."/>
            <person name="Johannesson H."/>
        </authorList>
    </citation>
    <scope>NUCLEOTIDE SEQUENCE</scope>
    <source>
        <strain evidence="2">CBS 538.74</strain>
    </source>
</reference>
<keyword evidence="3" id="KW-1185">Reference proteome</keyword>
<feature type="compositionally biased region" description="Low complexity" evidence="1">
    <location>
        <begin position="702"/>
        <end position="714"/>
    </location>
</feature>
<sequence>MPNDWITRPAIYEPATPSQSQDDFDESLMSGWLDNSDNPEFLAALPPPDPAMARLHALNMEVNFGIDPVPASEQHRVRHGEAISPLFRIFTSESMSHDEAAAIPKVCSSGSEAKFSSPFELPLRSDQHKATNSANDSSNAPASWRELRLSYLARLKKPRLEESKFDQRSRVECVDAWKEIIRNKQRANPKWMTQWLESYGSQALQILSDTQLAALLDVPLHRLHRGCLSRRYLDRLVDVKLSPARLALQHRAKKVRPRRSQRTKGPWARFHSVHKTWTEYQPTRTSSLRTLEYSEGNIARNWPGLSEPQSDSSLDSAGGSAMVVEADPDCEMDQNAEPTHMSRSELDLELEKAVEMLASLSLDDPQATTEDSHCGGMPIFPGQEAWFDDASDNSSVTSSGSESSLFDDEQAHSMGWYHEPTIIDDGRVTSESPLSCFSYAKNFDFGYDDNVYAGPPIRTRHLANSINRFASGYDDSEYQQDMARMKKLSDLGTNHTYGFGSSPQPNAVGDLQSLGFLPLPMAAGMDIPAQEATCAAYRGQGKRRRQEEYLDQPPTKRARLSPRSEKVSTFDVGASNVNSTPVKSPPRGPAALRAPPTGPAAARNFTAPAAPQAAPSPRHPPQGPSGPSRPGATSPTVPPAGPRGYVPLRGASFANRGGGRGSWSAGPARHSISGSSQAGSPTIPPAGPSSSNSIPTGPRAQSISSVSGSPSVASKPFNPPTGPSGHMTPHHQQRPTLAQNLMNTMPPIIPGGKIDPSALPIELDPHHRKLREEEERVREELRAKQEKLRKSLRIWDKLERESKGFELKSDLSERSLKNIAGEGLGGAAF</sequence>
<gene>
    <name evidence="2" type="ORF">C8A00DRAFT_38022</name>
</gene>
<feature type="compositionally biased region" description="Polar residues" evidence="1">
    <location>
        <begin position="734"/>
        <end position="743"/>
    </location>
</feature>
<feature type="region of interest" description="Disordered" evidence="1">
    <location>
        <begin position="1"/>
        <end position="31"/>
    </location>
</feature>